<reference evidence="2 3" key="1">
    <citation type="submission" date="2021-01" db="EMBL/GenBank/DDBJ databases">
        <title>Actinoplanes sp. nov. LDG1-06 isolated from lichen.</title>
        <authorList>
            <person name="Saeng-In P."/>
            <person name="Phongsopitanun W."/>
            <person name="Kanchanasin P."/>
            <person name="Yuki M."/>
            <person name="Kudo T."/>
            <person name="Ohkuma M."/>
            <person name="Tanasupawat S."/>
        </authorList>
    </citation>
    <scope>NUCLEOTIDE SEQUENCE [LARGE SCALE GENOMIC DNA]</scope>
    <source>
        <strain evidence="2 3">LDG1-06</strain>
    </source>
</reference>
<dbReference type="SUPFAM" id="SSF51338">
    <property type="entry name" value="Composite domain of metallo-dependent hydrolases"/>
    <property type="match status" value="1"/>
</dbReference>
<dbReference type="CDD" id="cd01299">
    <property type="entry name" value="Met_dep_hydrolase_A"/>
    <property type="match status" value="1"/>
</dbReference>
<dbReference type="PANTHER" id="PTHR43135">
    <property type="entry name" value="ALPHA-D-RIBOSE 1-METHYLPHOSPHONATE 5-TRIPHOSPHATE DIPHOSPHATASE"/>
    <property type="match status" value="1"/>
</dbReference>
<dbReference type="RefSeq" id="WP_203375549.1">
    <property type="nucleotide sequence ID" value="NZ_JAENHP010000002.1"/>
</dbReference>
<dbReference type="InterPro" id="IPR011059">
    <property type="entry name" value="Metal-dep_hydrolase_composite"/>
</dbReference>
<gene>
    <name evidence="2" type="ORF">JIG36_09000</name>
</gene>
<dbReference type="Pfam" id="PF01979">
    <property type="entry name" value="Amidohydro_1"/>
    <property type="match status" value="1"/>
</dbReference>
<dbReference type="InterPro" id="IPR032466">
    <property type="entry name" value="Metal_Hydrolase"/>
</dbReference>
<name>A0ABS2A772_9ACTN</name>
<dbReference type="SUPFAM" id="SSF51556">
    <property type="entry name" value="Metallo-dependent hydrolases"/>
    <property type="match status" value="1"/>
</dbReference>
<protein>
    <submittedName>
        <fullName evidence="2">Amidohydrolase family protein</fullName>
    </submittedName>
</protein>
<sequence>MTRLIVRDTSVMTCTDESVQEHVDVEVEAGRIVGLRPAGRAVEPGTTVIDGAGHTLLPGLLDAHVHMALIGPAGDHGDGSWISHVLRVKDVIEDTLLEGFTTVRDAGGLDPAFARAVDAGQIRGPKILPSGSVISQIGGHGDLREAHEAVHRGASIPGLVARPEVVNGADEVRRVAREQLRKGATQLKMFTSGGVLSPTDHWTHSQFQFDEIRAAVEVAQAWGTYVLAHCHSEAALMQVITAGVRSIEHGSQVNDEIADEMLRRDVWLVPTLQILGIIEADPALTPDQRTDINQIIEGSRRAVRIASAKGVGIGSGSDLVGPDQTGRGLEIALKAELMGAAKAILSATRDNARLMRLQDSVGTIEAGKRADLVLVAGSPLDDVKLLANGANLPVVIRGGEIVKDTAGMAHDSDS</sequence>
<dbReference type="InterPro" id="IPR051781">
    <property type="entry name" value="Metallo-dep_Hydrolase"/>
</dbReference>
<evidence type="ECO:0000313" key="3">
    <source>
        <dbReference type="Proteomes" id="UP000632138"/>
    </source>
</evidence>
<dbReference type="Gene3D" id="2.30.40.10">
    <property type="entry name" value="Urease, subunit C, domain 1"/>
    <property type="match status" value="1"/>
</dbReference>
<dbReference type="EMBL" id="JAENHP010000002">
    <property type="protein sequence ID" value="MBM2615689.1"/>
    <property type="molecule type" value="Genomic_DNA"/>
</dbReference>
<dbReference type="Proteomes" id="UP000632138">
    <property type="component" value="Unassembled WGS sequence"/>
</dbReference>
<accession>A0ABS2A772</accession>
<organism evidence="2 3">
    <name type="scientific">Paractinoplanes ovalisporus</name>
    <dbReference type="NCBI Taxonomy" id="2810368"/>
    <lineage>
        <taxon>Bacteria</taxon>
        <taxon>Bacillati</taxon>
        <taxon>Actinomycetota</taxon>
        <taxon>Actinomycetes</taxon>
        <taxon>Micromonosporales</taxon>
        <taxon>Micromonosporaceae</taxon>
        <taxon>Paractinoplanes</taxon>
    </lineage>
</organism>
<evidence type="ECO:0000313" key="2">
    <source>
        <dbReference type="EMBL" id="MBM2615689.1"/>
    </source>
</evidence>
<evidence type="ECO:0000259" key="1">
    <source>
        <dbReference type="Pfam" id="PF01979"/>
    </source>
</evidence>
<dbReference type="Gene3D" id="3.20.20.140">
    <property type="entry name" value="Metal-dependent hydrolases"/>
    <property type="match status" value="1"/>
</dbReference>
<feature type="domain" description="Amidohydrolase-related" evidence="1">
    <location>
        <begin position="55"/>
        <end position="402"/>
    </location>
</feature>
<dbReference type="InterPro" id="IPR006680">
    <property type="entry name" value="Amidohydro-rel"/>
</dbReference>
<comment type="caution">
    <text evidence="2">The sequence shown here is derived from an EMBL/GenBank/DDBJ whole genome shotgun (WGS) entry which is preliminary data.</text>
</comment>
<dbReference type="PANTHER" id="PTHR43135:SF3">
    <property type="entry name" value="ALPHA-D-RIBOSE 1-METHYLPHOSPHONATE 5-TRIPHOSPHATE DIPHOSPHATASE"/>
    <property type="match status" value="1"/>
</dbReference>
<dbReference type="InterPro" id="IPR057744">
    <property type="entry name" value="OTAase-like"/>
</dbReference>
<keyword evidence="3" id="KW-1185">Reference proteome</keyword>
<proteinExistence type="predicted"/>